<proteinExistence type="predicted"/>
<feature type="compositionally biased region" description="Basic and acidic residues" evidence="1">
    <location>
        <begin position="1"/>
        <end position="17"/>
    </location>
</feature>
<name>A0AAF3FC98_9BILA</name>
<feature type="region of interest" description="Disordered" evidence="1">
    <location>
        <begin position="1"/>
        <end position="23"/>
    </location>
</feature>
<dbReference type="WBParaSite" id="MBELARI_LOCUS353">
    <property type="protein sequence ID" value="MBELARI_LOCUS353"/>
    <property type="gene ID" value="MBELARI_LOCUS353"/>
</dbReference>
<organism evidence="2 3">
    <name type="scientific">Mesorhabditis belari</name>
    <dbReference type="NCBI Taxonomy" id="2138241"/>
    <lineage>
        <taxon>Eukaryota</taxon>
        <taxon>Metazoa</taxon>
        <taxon>Ecdysozoa</taxon>
        <taxon>Nematoda</taxon>
        <taxon>Chromadorea</taxon>
        <taxon>Rhabditida</taxon>
        <taxon>Rhabditina</taxon>
        <taxon>Rhabditomorpha</taxon>
        <taxon>Rhabditoidea</taxon>
        <taxon>Rhabditidae</taxon>
        <taxon>Mesorhabditinae</taxon>
        <taxon>Mesorhabditis</taxon>
    </lineage>
</organism>
<accession>A0AAF3FC98</accession>
<evidence type="ECO:0000256" key="1">
    <source>
        <dbReference type="SAM" id="MobiDB-lite"/>
    </source>
</evidence>
<reference evidence="3" key="1">
    <citation type="submission" date="2024-02" db="UniProtKB">
        <authorList>
            <consortium name="WormBaseParasite"/>
        </authorList>
    </citation>
    <scope>IDENTIFICATION</scope>
</reference>
<dbReference type="AlphaFoldDB" id="A0AAF3FC98"/>
<evidence type="ECO:0000313" key="3">
    <source>
        <dbReference type="WBParaSite" id="MBELARI_LOCUS353"/>
    </source>
</evidence>
<protein>
    <submittedName>
        <fullName evidence="3">Uncharacterized protein</fullName>
    </submittedName>
</protein>
<sequence length="120" mass="13633">MDSKASFRATASEERTATQKRLLRQPEMKRLKLEKVSQLILPGLGALGLRIAGAEDAGHGTNIARNMGRPWLVMRYSAAIQPLIKRYCRYVFQIRIFANDRRDRVYPEPTTRDTQTAANA</sequence>
<evidence type="ECO:0000313" key="2">
    <source>
        <dbReference type="Proteomes" id="UP000887575"/>
    </source>
</evidence>
<dbReference type="Proteomes" id="UP000887575">
    <property type="component" value="Unassembled WGS sequence"/>
</dbReference>
<keyword evidence="2" id="KW-1185">Reference proteome</keyword>